<reference evidence="1 2" key="1">
    <citation type="submission" date="2019-06" db="EMBL/GenBank/DDBJ databases">
        <title>Sequencing the genomes of 1000 actinobacteria strains.</title>
        <authorList>
            <person name="Klenk H.-P."/>
        </authorList>
    </citation>
    <scope>NUCLEOTIDE SEQUENCE [LARGE SCALE GENOMIC DNA]</scope>
    <source>
        <strain evidence="1 2">DSM 102200</strain>
    </source>
</reference>
<comment type="caution">
    <text evidence="1">The sequence shown here is derived from an EMBL/GenBank/DDBJ whole genome shotgun (WGS) entry which is preliminary data.</text>
</comment>
<evidence type="ECO:0000313" key="1">
    <source>
        <dbReference type="EMBL" id="TQL90773.1"/>
    </source>
</evidence>
<name>A0A543C112_9ACTN</name>
<sequence length="64" mass="6979">MTGVNISDVQIGVQADAPTYRSWLQRTGLQVTVQDFIAEGDSGHALFWARRPSGPTEPRGKNPP</sequence>
<keyword evidence="2" id="KW-1185">Reference proteome</keyword>
<gene>
    <name evidence="1" type="ORF">FB559_8086</name>
</gene>
<organism evidence="1 2">
    <name type="scientific">Actinoallomurus bryophytorum</name>
    <dbReference type="NCBI Taxonomy" id="1490222"/>
    <lineage>
        <taxon>Bacteria</taxon>
        <taxon>Bacillati</taxon>
        <taxon>Actinomycetota</taxon>
        <taxon>Actinomycetes</taxon>
        <taxon>Streptosporangiales</taxon>
        <taxon>Thermomonosporaceae</taxon>
        <taxon>Actinoallomurus</taxon>
    </lineage>
</organism>
<dbReference type="EMBL" id="VFOZ01000002">
    <property type="protein sequence ID" value="TQL90773.1"/>
    <property type="molecule type" value="Genomic_DNA"/>
</dbReference>
<dbReference type="AlphaFoldDB" id="A0A543C112"/>
<accession>A0A543C112</accession>
<evidence type="ECO:0000313" key="2">
    <source>
        <dbReference type="Proteomes" id="UP000316096"/>
    </source>
</evidence>
<dbReference type="Proteomes" id="UP000316096">
    <property type="component" value="Unassembled WGS sequence"/>
</dbReference>
<proteinExistence type="predicted"/>
<protein>
    <submittedName>
        <fullName evidence="1">Uncharacterized protein</fullName>
    </submittedName>
</protein>